<feature type="coiled-coil region" evidence="6">
    <location>
        <begin position="439"/>
        <end position="475"/>
    </location>
</feature>
<evidence type="ECO:0000256" key="2">
    <source>
        <dbReference type="ARBA" id="ARBA00006453"/>
    </source>
</evidence>
<feature type="compositionally biased region" description="Basic and acidic residues" evidence="7">
    <location>
        <begin position="225"/>
        <end position="234"/>
    </location>
</feature>
<evidence type="ECO:0000256" key="3">
    <source>
        <dbReference type="ARBA" id="ARBA00022614"/>
    </source>
</evidence>
<dbReference type="EMBL" id="JBEHCU010003354">
    <property type="protein sequence ID" value="KAL1402225.1"/>
    <property type="molecule type" value="Genomic_DNA"/>
</dbReference>
<feature type="region of interest" description="Disordered" evidence="7">
    <location>
        <begin position="287"/>
        <end position="389"/>
    </location>
</feature>
<dbReference type="PANTHER" id="PTHR45973:SF9">
    <property type="entry name" value="LEUCINE-RICH REPEAT-CONTAINING PROTEIN 46"/>
    <property type="match status" value="1"/>
</dbReference>
<dbReference type="InterPro" id="IPR050576">
    <property type="entry name" value="Cilia_flagella_integrity"/>
</dbReference>
<dbReference type="GO" id="GO:0005929">
    <property type="term" value="C:cilium"/>
    <property type="evidence" value="ECO:0007669"/>
    <property type="project" value="UniProtKB-SubCell"/>
</dbReference>
<keyword evidence="9" id="KW-1185">Reference proteome</keyword>
<sequence>MKSLRVLTLTGNPVVNEIPSYRKTLILECKSLTYLDSRPVFDRDRACAEAWKRGGFEEERKELKRWQKEEQRKIRRSINATLRMRHKGDGEPELLKTSSDEEDESSAKKSKPAAEPVLEINEVSNEQAWDDVEKLFCKTASSEGSMNIFQRFKPNRPGGVCGTDDDEEGEEDRDCDQEEDNKKLIEEIPSDDEKQFDDDDKSNDDLDQDCSDFPTESESQNEPKTLVEEIHTEGSEESSPQQAIEHEQPVAPISKNMDKVKSTELEDDTLNVVIENKEDISISLETKEGELISKVESRPSSSQGKTYTVVDVNASDSEPTEITNDDRDGKSSSLSVTSGTDSSDDEDMFDKIVPVQNRKLATRYQSDSTTSTDSEEEEAPPNYPDNVRRDKSIAQYIDEYKKFFRAANVLDSPPNKTRMDRPQTAKNKRTEPIIYEGVLKTMEKNSNEAKINEARAEAKESKEKIIDRLIAQQEQVDMDLDEQDFSIGGEVHNFKKYRLDAFRKDQDKLQVLIDRVTAQKDRYNAHIDQIHDQMANIMDDYEQISEKLRKVDDLIQNINDDLPKTGKKLDFAEEIEEIPEELEVEETSDESDPTEEAKEVAQQMIEHIINRCENEILRAPTPILDSSSDSSEDLTDDDMAALLLPKRTVLDILSSPKPIPIQEPEIEGLAQDPVYQKFIEIQEEIDQITEDELYNIVTEAAGELSGDSTITQCLNTEVDQYWKQYDNIDDFRKNINLDSHPIIQKFRQFIRCHCEQDQQETASNLDKACRKLERRLSNSLFDEYLILSRKVSIATNGESSANELELIEVDEGVAEELVEALNKVTAWDETGGGDGELNQLEEGAIEPEQAGDVDAELEDAESKPAEEELPMIPNSDIL</sequence>
<feature type="region of interest" description="Disordered" evidence="7">
    <location>
        <begin position="146"/>
        <end position="257"/>
    </location>
</feature>
<reference evidence="8 9" key="1">
    <citation type="submission" date="2024-05" db="EMBL/GenBank/DDBJ databases">
        <title>Culex pipiens pipiens assembly and annotation.</title>
        <authorList>
            <person name="Alout H."/>
            <person name="Durand T."/>
        </authorList>
    </citation>
    <scope>NUCLEOTIDE SEQUENCE [LARGE SCALE GENOMIC DNA]</scope>
    <source>
        <strain evidence="8">HA-2024</strain>
        <tissue evidence="8">Whole body</tissue>
    </source>
</reference>
<dbReference type="Proteomes" id="UP001562425">
    <property type="component" value="Unassembled WGS sequence"/>
</dbReference>
<keyword evidence="6" id="KW-0175">Coiled coil</keyword>
<evidence type="ECO:0000256" key="7">
    <source>
        <dbReference type="SAM" id="MobiDB-lite"/>
    </source>
</evidence>
<proteinExistence type="inferred from homology"/>
<keyword evidence="3" id="KW-0433">Leucine-rich repeat</keyword>
<keyword evidence="5" id="KW-0966">Cell projection</keyword>
<dbReference type="InterPro" id="IPR032675">
    <property type="entry name" value="LRR_dom_sf"/>
</dbReference>
<organism evidence="8 9">
    <name type="scientific">Culex pipiens pipiens</name>
    <name type="common">Northern house mosquito</name>
    <dbReference type="NCBI Taxonomy" id="38569"/>
    <lineage>
        <taxon>Eukaryota</taxon>
        <taxon>Metazoa</taxon>
        <taxon>Ecdysozoa</taxon>
        <taxon>Arthropoda</taxon>
        <taxon>Hexapoda</taxon>
        <taxon>Insecta</taxon>
        <taxon>Pterygota</taxon>
        <taxon>Neoptera</taxon>
        <taxon>Endopterygota</taxon>
        <taxon>Diptera</taxon>
        <taxon>Nematocera</taxon>
        <taxon>Culicoidea</taxon>
        <taxon>Culicidae</taxon>
        <taxon>Culicinae</taxon>
        <taxon>Culicini</taxon>
        <taxon>Culex</taxon>
        <taxon>Culex</taxon>
    </lineage>
</organism>
<comment type="caution">
    <text evidence="8">The sequence shown here is derived from an EMBL/GenBank/DDBJ whole genome shotgun (WGS) entry which is preliminary data.</text>
</comment>
<evidence type="ECO:0000313" key="9">
    <source>
        <dbReference type="Proteomes" id="UP001562425"/>
    </source>
</evidence>
<feature type="compositionally biased region" description="Low complexity" evidence="7">
    <location>
        <begin position="331"/>
        <end position="341"/>
    </location>
</feature>
<name>A0ABD1DRD2_CULPP</name>
<comment type="similarity">
    <text evidence="2">Belongs to the DNAAF1 family.</text>
</comment>
<keyword evidence="4" id="KW-0677">Repeat</keyword>
<evidence type="ECO:0000256" key="4">
    <source>
        <dbReference type="ARBA" id="ARBA00022737"/>
    </source>
</evidence>
<feature type="compositionally biased region" description="Basic and acidic residues" evidence="7">
    <location>
        <begin position="287"/>
        <end position="297"/>
    </location>
</feature>
<evidence type="ECO:0008006" key="10">
    <source>
        <dbReference type="Google" id="ProtNLM"/>
    </source>
</evidence>
<accession>A0ABD1DRD2</accession>
<feature type="compositionally biased region" description="Acidic residues" evidence="7">
    <location>
        <begin position="843"/>
        <end position="859"/>
    </location>
</feature>
<evidence type="ECO:0000256" key="1">
    <source>
        <dbReference type="ARBA" id="ARBA00004316"/>
    </source>
</evidence>
<comment type="subcellular location">
    <subcellularLocation>
        <location evidence="1">Cell projection</location>
    </subcellularLocation>
</comment>
<feature type="region of interest" description="Disordered" evidence="7">
    <location>
        <begin position="828"/>
        <end position="878"/>
    </location>
</feature>
<gene>
    <name evidence="8" type="ORF">pipiens_006179</name>
</gene>
<evidence type="ECO:0000256" key="5">
    <source>
        <dbReference type="ARBA" id="ARBA00023273"/>
    </source>
</evidence>
<feature type="region of interest" description="Disordered" evidence="7">
    <location>
        <begin position="79"/>
        <end position="125"/>
    </location>
</feature>
<dbReference type="PANTHER" id="PTHR45973">
    <property type="entry name" value="PROTEIN PHOSPHATASE 1 REGULATORY SUBUNIT SDS22-RELATED"/>
    <property type="match status" value="1"/>
</dbReference>
<protein>
    <recommendedName>
        <fullName evidence="10">Dynein assembly factor 1, axonemal homolog</fullName>
    </recommendedName>
</protein>
<feature type="compositionally biased region" description="Polar residues" evidence="7">
    <location>
        <begin position="214"/>
        <end position="223"/>
    </location>
</feature>
<feature type="compositionally biased region" description="Acidic residues" evidence="7">
    <location>
        <begin position="188"/>
        <end position="210"/>
    </location>
</feature>
<dbReference type="AlphaFoldDB" id="A0ABD1DRD2"/>
<evidence type="ECO:0000313" key="8">
    <source>
        <dbReference type="EMBL" id="KAL1402225.1"/>
    </source>
</evidence>
<dbReference type="Gene3D" id="3.80.10.10">
    <property type="entry name" value="Ribonuclease Inhibitor"/>
    <property type="match status" value="1"/>
</dbReference>
<evidence type="ECO:0000256" key="6">
    <source>
        <dbReference type="SAM" id="Coils"/>
    </source>
</evidence>
<feature type="compositionally biased region" description="Acidic residues" evidence="7">
    <location>
        <begin position="163"/>
        <end position="179"/>
    </location>
</feature>
<feature type="coiled-coil region" evidence="6">
    <location>
        <begin position="527"/>
        <end position="561"/>
    </location>
</feature>